<feature type="chain" id="PRO_5038056060" description="DUF305 domain-containing protein" evidence="1">
    <location>
        <begin position="19"/>
        <end position="170"/>
    </location>
</feature>
<dbReference type="Proteomes" id="UP000635071">
    <property type="component" value="Unassembled WGS sequence"/>
</dbReference>
<name>A0A916ZV00_9SPHN</name>
<gene>
    <name evidence="3" type="ORF">GCM10011529_18930</name>
</gene>
<evidence type="ECO:0000256" key="1">
    <source>
        <dbReference type="SAM" id="SignalP"/>
    </source>
</evidence>
<organism evidence="3 4">
    <name type="scientific">Sandarakinorhabdus glacialis</name>
    <dbReference type="NCBI Taxonomy" id="1614636"/>
    <lineage>
        <taxon>Bacteria</taxon>
        <taxon>Pseudomonadati</taxon>
        <taxon>Pseudomonadota</taxon>
        <taxon>Alphaproteobacteria</taxon>
        <taxon>Sphingomonadales</taxon>
        <taxon>Sphingosinicellaceae</taxon>
        <taxon>Sandarakinorhabdus</taxon>
    </lineage>
</organism>
<evidence type="ECO:0000313" key="3">
    <source>
        <dbReference type="EMBL" id="GGE12766.1"/>
    </source>
</evidence>
<protein>
    <recommendedName>
        <fullName evidence="2">DUF305 domain-containing protein</fullName>
    </recommendedName>
</protein>
<keyword evidence="4" id="KW-1185">Reference proteome</keyword>
<accession>A0A916ZV00</accession>
<dbReference type="Gene3D" id="1.20.1260.10">
    <property type="match status" value="1"/>
</dbReference>
<keyword evidence="1" id="KW-0732">Signal</keyword>
<dbReference type="InterPro" id="IPR005183">
    <property type="entry name" value="DUF305_CopM-like"/>
</dbReference>
<dbReference type="EMBL" id="BMJM01000006">
    <property type="protein sequence ID" value="GGE12766.1"/>
    <property type="molecule type" value="Genomic_DNA"/>
</dbReference>
<dbReference type="Pfam" id="PF03713">
    <property type="entry name" value="DUF305"/>
    <property type="match status" value="1"/>
</dbReference>
<reference evidence="3" key="2">
    <citation type="submission" date="2020-09" db="EMBL/GenBank/DDBJ databases">
        <authorList>
            <person name="Sun Q."/>
            <person name="Zhou Y."/>
        </authorList>
    </citation>
    <scope>NUCLEOTIDE SEQUENCE</scope>
    <source>
        <strain evidence="3">CGMCC 1.15519</strain>
    </source>
</reference>
<proteinExistence type="predicted"/>
<feature type="signal peptide" evidence="1">
    <location>
        <begin position="1"/>
        <end position="18"/>
    </location>
</feature>
<feature type="domain" description="DUF305" evidence="2">
    <location>
        <begin position="52"/>
        <end position="162"/>
    </location>
</feature>
<dbReference type="InterPro" id="IPR012347">
    <property type="entry name" value="Ferritin-like"/>
</dbReference>
<sequence length="170" mass="18684">MHKYLTLAALLVAMPVAAQTPPPVDHSKMQGMNHDNMAGMKHDAPAKPGEPMPPMDHSKMQGMDHGKMAGMDHSKMGGMGEMMRNTPANPYAEVGMAMHHKMMVVGTDASETWIRQMIEHHRGAIAMSKIAVTQAADKEVRSMAQKVVTMQEKEVASLQSWLKRNGKKAQ</sequence>
<comment type="caution">
    <text evidence="3">The sequence shown here is derived from an EMBL/GenBank/DDBJ whole genome shotgun (WGS) entry which is preliminary data.</text>
</comment>
<dbReference type="AlphaFoldDB" id="A0A916ZV00"/>
<evidence type="ECO:0000313" key="4">
    <source>
        <dbReference type="Proteomes" id="UP000635071"/>
    </source>
</evidence>
<reference evidence="3" key="1">
    <citation type="journal article" date="2014" name="Int. J. Syst. Evol. Microbiol.">
        <title>Complete genome sequence of Corynebacterium casei LMG S-19264T (=DSM 44701T), isolated from a smear-ripened cheese.</title>
        <authorList>
            <consortium name="US DOE Joint Genome Institute (JGI-PGF)"/>
            <person name="Walter F."/>
            <person name="Albersmeier A."/>
            <person name="Kalinowski J."/>
            <person name="Ruckert C."/>
        </authorList>
    </citation>
    <scope>NUCLEOTIDE SEQUENCE</scope>
    <source>
        <strain evidence="3">CGMCC 1.15519</strain>
    </source>
</reference>
<evidence type="ECO:0000259" key="2">
    <source>
        <dbReference type="Pfam" id="PF03713"/>
    </source>
</evidence>